<dbReference type="PIRSF" id="PIRSF000535">
    <property type="entry name" value="1PFK/6PFK/LacC"/>
    <property type="match status" value="1"/>
</dbReference>
<keyword evidence="13" id="KW-0423">Lactose metabolism</keyword>
<dbReference type="UniPathway" id="UPA00916">
    <property type="reaction ID" value="UER00889"/>
</dbReference>
<comment type="subunit">
    <text evidence="12">Homodimer.</text>
</comment>
<feature type="binding site" evidence="12">
    <location>
        <begin position="39"/>
        <end position="43"/>
    </location>
    <ligand>
        <name>substrate</name>
    </ligand>
</feature>
<dbReference type="GO" id="GO:0004747">
    <property type="term" value="F:ribokinase activity"/>
    <property type="evidence" value="ECO:0007669"/>
    <property type="project" value="UniProtKB-UniRule"/>
</dbReference>
<name>R1CT03_9FIRM</name>
<dbReference type="GO" id="GO:0005524">
    <property type="term" value="F:ATP binding"/>
    <property type="evidence" value="ECO:0007669"/>
    <property type="project" value="UniProtKB-UniRule"/>
</dbReference>
<feature type="binding site" evidence="12">
    <location>
        <begin position="251"/>
        <end position="252"/>
    </location>
    <ligand>
        <name>ATP</name>
        <dbReference type="ChEBI" id="CHEBI:30616"/>
    </ligand>
</feature>
<comment type="cofactor">
    <cofactor evidence="12">
        <name>Mg(2+)</name>
        <dbReference type="ChEBI" id="CHEBI:18420"/>
    </cofactor>
    <text evidence="12">Requires a divalent cation, most likely magnesium in vivo, as an electrophilic catalyst to aid phosphoryl group transfer. It is the chelate of the metal and the nucleotide that is the actual substrate.</text>
</comment>
<keyword evidence="12" id="KW-0963">Cytoplasm</keyword>
<protein>
    <recommendedName>
        <fullName evidence="3 12">Ribokinase</fullName>
        <shortName evidence="12">RK</shortName>
        <ecNumber evidence="2 12">2.7.1.15</ecNumber>
    </recommendedName>
</protein>
<keyword evidence="8 12" id="KW-0067">ATP-binding</keyword>
<dbReference type="UniPathway" id="UPA00704">
    <property type="reaction ID" value="UER00715"/>
</dbReference>
<feature type="binding site" evidence="12">
    <location>
        <position position="291"/>
    </location>
    <ligand>
        <name>K(+)</name>
        <dbReference type="ChEBI" id="CHEBI:29103"/>
    </ligand>
</feature>
<feature type="binding site" evidence="12">
    <location>
        <position position="246"/>
    </location>
    <ligand>
        <name>K(+)</name>
        <dbReference type="ChEBI" id="CHEBI:29103"/>
    </ligand>
</feature>
<evidence type="ECO:0000256" key="12">
    <source>
        <dbReference type="HAMAP-Rule" id="MF_01987"/>
    </source>
</evidence>
<dbReference type="RefSeq" id="WP_006306232.1">
    <property type="nucleotide sequence ID" value="NZ_ARZA01000020.1"/>
</dbReference>
<keyword evidence="11 12" id="KW-0119">Carbohydrate metabolism</keyword>
<dbReference type="PROSITE" id="PS00584">
    <property type="entry name" value="PFKB_KINASES_2"/>
    <property type="match status" value="1"/>
</dbReference>
<dbReference type="GO" id="GO:2001059">
    <property type="term" value="P:D-tagatose 6-phosphate catabolic process"/>
    <property type="evidence" value="ECO:0007669"/>
    <property type="project" value="UniProtKB-UniPathway"/>
</dbReference>
<comment type="similarity">
    <text evidence="1">Belongs to the carbohydrate kinase pfkB family.</text>
</comment>
<dbReference type="EMBL" id="ARZA01000020">
    <property type="protein sequence ID" value="EOD01781.1"/>
    <property type="molecule type" value="Genomic_DNA"/>
</dbReference>
<keyword evidence="9 12" id="KW-0460">Magnesium</keyword>
<comment type="pathway">
    <text evidence="13">Carbohydrate metabolism; D-tagatose 6-phosphate degradation; D-glyceraldehyde 3-phosphate and glycerone phosphate from D-tagatose 6-phosphate: step 1/2.</text>
</comment>
<dbReference type="PATRIC" id="fig|1304284.3.peg.134"/>
<dbReference type="GO" id="GO:0005988">
    <property type="term" value="P:lactose metabolic process"/>
    <property type="evidence" value="ECO:0007669"/>
    <property type="project" value="UniProtKB-KW"/>
</dbReference>
<feature type="binding site" evidence="12">
    <location>
        <position position="184"/>
    </location>
    <ligand>
        <name>ATP</name>
        <dbReference type="ChEBI" id="CHEBI:30616"/>
    </ligand>
</feature>
<evidence type="ECO:0000256" key="2">
    <source>
        <dbReference type="ARBA" id="ARBA00012035"/>
    </source>
</evidence>
<keyword evidence="6 12" id="KW-0547">Nucleotide-binding</keyword>
<feature type="domain" description="Carbohydrate kinase PfkB" evidence="14">
    <location>
        <begin position="1"/>
        <end position="293"/>
    </location>
</feature>
<feature type="binding site" evidence="12">
    <location>
        <position position="285"/>
    </location>
    <ligand>
        <name>K(+)</name>
        <dbReference type="ChEBI" id="CHEBI:29103"/>
    </ligand>
</feature>
<evidence type="ECO:0000256" key="8">
    <source>
        <dbReference type="ARBA" id="ARBA00022840"/>
    </source>
</evidence>
<dbReference type="EC" id="2.7.1.15" evidence="2 12"/>
<feature type="binding site" evidence="12">
    <location>
        <position position="140"/>
    </location>
    <ligand>
        <name>substrate</name>
    </ligand>
</feature>
<comment type="function">
    <text evidence="12">Catalyzes the phosphorylation of ribose at O-5 in a reaction requiring ATP and magnesium. The resulting D-ribose-5-phosphate can then be used either for sythesis of nucleotides, histidine, and tryptophan, or as a component of the pentose phosphate pathway.</text>
</comment>
<dbReference type="HAMAP" id="MF_01987">
    <property type="entry name" value="Ribokinase"/>
    <property type="match status" value="1"/>
</dbReference>
<feature type="binding site" evidence="12">
    <location>
        <position position="252"/>
    </location>
    <ligand>
        <name>substrate</name>
    </ligand>
</feature>
<comment type="catalytic activity">
    <reaction evidence="12">
        <text>D-ribose + ATP = D-ribose 5-phosphate + ADP + H(+)</text>
        <dbReference type="Rhea" id="RHEA:13697"/>
        <dbReference type="ChEBI" id="CHEBI:15378"/>
        <dbReference type="ChEBI" id="CHEBI:30616"/>
        <dbReference type="ChEBI" id="CHEBI:47013"/>
        <dbReference type="ChEBI" id="CHEBI:78346"/>
        <dbReference type="ChEBI" id="CHEBI:456216"/>
        <dbReference type="EC" id="2.7.1.15"/>
    </reaction>
</comment>
<accession>R1CT03</accession>
<dbReference type="AlphaFoldDB" id="R1CT03"/>
<evidence type="ECO:0000256" key="5">
    <source>
        <dbReference type="ARBA" id="ARBA00022723"/>
    </source>
</evidence>
<dbReference type="Gene3D" id="3.40.1190.20">
    <property type="match status" value="1"/>
</dbReference>
<feature type="binding site" evidence="12">
    <location>
        <begin position="11"/>
        <end position="13"/>
    </location>
    <ligand>
        <name>substrate</name>
    </ligand>
</feature>
<evidence type="ECO:0000256" key="10">
    <source>
        <dbReference type="ARBA" id="ARBA00022958"/>
    </source>
</evidence>
<comment type="caution">
    <text evidence="15">The sequence shown here is derived from an EMBL/GenBank/DDBJ whole genome shotgun (WGS) entry which is preliminary data.</text>
</comment>
<dbReference type="PRINTS" id="PR00990">
    <property type="entry name" value="RIBOKINASE"/>
</dbReference>
<comment type="catalytic activity">
    <reaction evidence="13">
        <text>D-tagatofuranose 6-phosphate + ATP = D-tagatofuranose 1,6-bisphosphate + ADP + H(+)</text>
        <dbReference type="Rhea" id="RHEA:12420"/>
        <dbReference type="ChEBI" id="CHEBI:15378"/>
        <dbReference type="ChEBI" id="CHEBI:30616"/>
        <dbReference type="ChEBI" id="CHEBI:58694"/>
        <dbReference type="ChEBI" id="CHEBI:58695"/>
        <dbReference type="ChEBI" id="CHEBI:456216"/>
        <dbReference type="EC" id="2.7.1.144"/>
    </reaction>
</comment>
<evidence type="ECO:0000256" key="7">
    <source>
        <dbReference type="ARBA" id="ARBA00022777"/>
    </source>
</evidence>
<feature type="binding site" evidence="12">
    <location>
        <begin position="220"/>
        <end position="225"/>
    </location>
    <ligand>
        <name>ATP</name>
        <dbReference type="ChEBI" id="CHEBI:30616"/>
    </ligand>
</feature>
<organism evidence="15 16">
    <name type="scientific">Caldisalinibacter kiritimatiensis</name>
    <dbReference type="NCBI Taxonomy" id="1304284"/>
    <lineage>
        <taxon>Bacteria</taxon>
        <taxon>Bacillati</taxon>
        <taxon>Bacillota</taxon>
        <taxon>Tissierellia</taxon>
        <taxon>Tissierellales</taxon>
        <taxon>Thermohalobacteraceae</taxon>
        <taxon>Caldisalinibacter</taxon>
    </lineage>
</organism>
<dbReference type="InterPro" id="IPR011611">
    <property type="entry name" value="PfkB_dom"/>
</dbReference>
<reference evidence="15 16" key="1">
    <citation type="journal article" date="2015" name="Geomicrobiol. J.">
        <title>Caldisalinibacter kiritimatiensis gen. nov., sp. nov., a moderately thermohalophilic thiosulfate-reducing bacterium from a hypersaline microbial mat.</title>
        <authorList>
            <person name="Ben Hania W."/>
            <person name="Joseph M."/>
            <person name="Fiebig A."/>
            <person name="Bunk B."/>
            <person name="Klenk H.-P."/>
            <person name="Fardeau M.-L."/>
            <person name="Spring S."/>
        </authorList>
    </citation>
    <scope>NUCLEOTIDE SEQUENCE [LARGE SCALE GENOMIC DNA]</scope>
    <source>
        <strain evidence="15 16">L21-TH-D2</strain>
    </source>
</reference>
<dbReference type="GO" id="GO:0009024">
    <property type="term" value="F:tagatose-6-phosphate kinase activity"/>
    <property type="evidence" value="ECO:0007669"/>
    <property type="project" value="UniProtKB-EC"/>
</dbReference>
<dbReference type="InterPro" id="IPR002173">
    <property type="entry name" value="Carboh/pur_kinase_PfkB_CS"/>
</dbReference>
<dbReference type="OrthoDB" id="9775849at2"/>
<dbReference type="GO" id="GO:0005829">
    <property type="term" value="C:cytosol"/>
    <property type="evidence" value="ECO:0007669"/>
    <property type="project" value="TreeGrafter"/>
</dbReference>
<comment type="similarity">
    <text evidence="13">Belongs to the carbohydrate kinase PfkB family. LacC subfamily.</text>
</comment>
<keyword evidence="5 12" id="KW-0479">Metal-binding</keyword>
<keyword evidence="7 12" id="KW-0418">Kinase</keyword>
<feature type="binding site" evidence="12">
    <location>
        <position position="282"/>
    </location>
    <ligand>
        <name>K(+)</name>
        <dbReference type="ChEBI" id="CHEBI:29103"/>
    </ligand>
</feature>
<dbReference type="eggNOG" id="COG0524">
    <property type="taxonomic scope" value="Bacteria"/>
</dbReference>
<dbReference type="CDD" id="cd01174">
    <property type="entry name" value="ribokinase"/>
    <property type="match status" value="1"/>
</dbReference>
<dbReference type="PANTHER" id="PTHR10584:SF166">
    <property type="entry name" value="RIBOKINASE"/>
    <property type="match status" value="1"/>
</dbReference>
<evidence type="ECO:0000256" key="3">
    <source>
        <dbReference type="ARBA" id="ARBA00016943"/>
    </source>
</evidence>
<dbReference type="STRING" id="1304284.L21TH_0136"/>
<feature type="active site" description="Proton acceptor" evidence="12">
    <location>
        <position position="252"/>
    </location>
</feature>
<dbReference type="InterPro" id="IPR017583">
    <property type="entry name" value="Tagatose/fructose_Pkinase"/>
</dbReference>
<dbReference type="InterPro" id="IPR011877">
    <property type="entry name" value="Ribokinase"/>
</dbReference>
<feature type="binding site" evidence="12">
    <location>
        <position position="287"/>
    </location>
    <ligand>
        <name>K(+)</name>
        <dbReference type="ChEBI" id="CHEBI:29103"/>
    </ligand>
</feature>
<dbReference type="GO" id="GO:0046872">
    <property type="term" value="F:metal ion binding"/>
    <property type="evidence" value="ECO:0007669"/>
    <property type="project" value="UniProtKB-KW"/>
</dbReference>
<evidence type="ECO:0000259" key="14">
    <source>
        <dbReference type="Pfam" id="PF00294"/>
    </source>
</evidence>
<dbReference type="GO" id="GO:0019303">
    <property type="term" value="P:D-ribose catabolic process"/>
    <property type="evidence" value="ECO:0007669"/>
    <property type="project" value="UniProtKB-UniRule"/>
</dbReference>
<evidence type="ECO:0000313" key="16">
    <source>
        <dbReference type="Proteomes" id="UP000013378"/>
    </source>
</evidence>
<dbReference type="InterPro" id="IPR002139">
    <property type="entry name" value="Ribo/fructo_kinase"/>
</dbReference>
<dbReference type="NCBIfam" id="TIGR02152">
    <property type="entry name" value="D_ribokin_bact"/>
    <property type="match status" value="1"/>
</dbReference>
<gene>
    <name evidence="12" type="primary">rbsK</name>
    <name evidence="15" type="ORF">L21TH_0136</name>
</gene>
<evidence type="ECO:0000256" key="9">
    <source>
        <dbReference type="ARBA" id="ARBA00022842"/>
    </source>
</evidence>
<comment type="similarity">
    <text evidence="12">Belongs to the carbohydrate kinase PfkB family. Ribokinase subfamily.</text>
</comment>
<keyword evidence="4 12" id="KW-0808">Transferase</keyword>
<keyword evidence="16" id="KW-1185">Reference proteome</keyword>
<comment type="caution">
    <text evidence="12">Lacks conserved residue(s) required for the propagation of feature annotation.</text>
</comment>
<comment type="subcellular location">
    <subcellularLocation>
        <location evidence="12">Cytoplasm</location>
    </subcellularLocation>
</comment>
<dbReference type="Pfam" id="PF00294">
    <property type="entry name" value="PfkB"/>
    <property type="match status" value="1"/>
</dbReference>
<evidence type="ECO:0000256" key="4">
    <source>
        <dbReference type="ARBA" id="ARBA00022679"/>
    </source>
</evidence>
<evidence type="ECO:0000256" key="6">
    <source>
        <dbReference type="ARBA" id="ARBA00022741"/>
    </source>
</evidence>
<comment type="activity regulation">
    <text evidence="12">Activated by a monovalent cation that binds near, but not in, the active site. The most likely occupant of the site in vivo is potassium. Ion binding induces a conformational change that may alter substrate affinity.</text>
</comment>
<evidence type="ECO:0000256" key="11">
    <source>
        <dbReference type="ARBA" id="ARBA00023277"/>
    </source>
</evidence>
<feature type="binding site" evidence="12">
    <location>
        <position position="248"/>
    </location>
    <ligand>
        <name>K(+)</name>
        <dbReference type="ChEBI" id="CHEBI:29103"/>
    </ligand>
</feature>
<dbReference type="Proteomes" id="UP000013378">
    <property type="component" value="Unassembled WGS sequence"/>
</dbReference>
<evidence type="ECO:0000313" key="15">
    <source>
        <dbReference type="EMBL" id="EOD01781.1"/>
    </source>
</evidence>
<dbReference type="PANTHER" id="PTHR10584">
    <property type="entry name" value="SUGAR KINASE"/>
    <property type="match status" value="1"/>
</dbReference>
<dbReference type="InterPro" id="IPR029056">
    <property type="entry name" value="Ribokinase-like"/>
</dbReference>
<evidence type="ECO:0000256" key="1">
    <source>
        <dbReference type="ARBA" id="ARBA00005380"/>
    </source>
</evidence>
<proteinExistence type="inferred from homology"/>
<sequence>MSDITVIGSLNMDLVATVKNMPKVGETLIGKELKQIPGGKGANQAVAAARLGAKVSMIGKVGDDGFGKNLMDSMNSDGIDTKYIKREENTSTGVALITVNDEGDNSIVVIPGANFKVTKEDIDKATEAIEGSKIVLLQLEIPIDVVKYSLKKAKTLGKYTILNPAPAQNLDDEIIENVDLLIPNETELEILSGIEIKQEEDILNASRKLIKKGVKELIVTMGGKGCLYINKDIVKKYKAHKVQVVDTTAAGDSFTAAVSVQLSKKESIDKAIEFAMKVGALTVTKEGAQSSLPYLKDVLDFKGE</sequence>
<dbReference type="SUPFAM" id="SSF53613">
    <property type="entry name" value="Ribokinase-like"/>
    <property type="match status" value="1"/>
</dbReference>
<evidence type="ECO:0000256" key="13">
    <source>
        <dbReference type="PIRNR" id="PIRNR000535"/>
    </source>
</evidence>
<keyword evidence="10 12" id="KW-0630">Potassium</keyword>
<comment type="pathway">
    <text evidence="12">Carbohydrate metabolism; D-ribose degradation; D-ribose 5-phosphate from beta-D-ribopyranose: step 2/2.</text>
</comment>